<dbReference type="Proteomes" id="UP000000600">
    <property type="component" value="Unassembled WGS sequence"/>
</dbReference>
<gene>
    <name evidence="1" type="ORF">GSPATT00026558001</name>
</gene>
<dbReference type="KEGG" id="ptm:GSPATT00026558001"/>
<evidence type="ECO:0000313" key="1">
    <source>
        <dbReference type="EMBL" id="CAK94235.1"/>
    </source>
</evidence>
<dbReference type="GeneID" id="5047393"/>
<dbReference type="InterPro" id="IPR004344">
    <property type="entry name" value="TTL/TTLL_fam"/>
</dbReference>
<reference evidence="1 2" key="1">
    <citation type="journal article" date="2006" name="Nature">
        <title>Global trends of whole-genome duplications revealed by the ciliate Paramecium tetraurelia.</title>
        <authorList>
            <consortium name="Genoscope"/>
            <person name="Aury J.-M."/>
            <person name="Jaillon O."/>
            <person name="Duret L."/>
            <person name="Noel B."/>
            <person name="Jubin C."/>
            <person name="Porcel B.M."/>
            <person name="Segurens B."/>
            <person name="Daubin V."/>
            <person name="Anthouard V."/>
            <person name="Aiach N."/>
            <person name="Arnaiz O."/>
            <person name="Billaut A."/>
            <person name="Beisson J."/>
            <person name="Blanc I."/>
            <person name="Bouhouche K."/>
            <person name="Camara F."/>
            <person name="Duharcourt S."/>
            <person name="Guigo R."/>
            <person name="Gogendeau D."/>
            <person name="Katinka M."/>
            <person name="Keller A.-M."/>
            <person name="Kissmehl R."/>
            <person name="Klotz C."/>
            <person name="Koll F."/>
            <person name="Le Moue A."/>
            <person name="Lepere C."/>
            <person name="Malinsky S."/>
            <person name="Nowacki M."/>
            <person name="Nowak J.K."/>
            <person name="Plattner H."/>
            <person name="Poulain J."/>
            <person name="Ruiz F."/>
            <person name="Serrano V."/>
            <person name="Zagulski M."/>
            <person name="Dessen P."/>
            <person name="Betermier M."/>
            <person name="Weissenbach J."/>
            <person name="Scarpelli C."/>
            <person name="Schachter V."/>
            <person name="Sperling L."/>
            <person name="Meyer E."/>
            <person name="Cohen J."/>
            <person name="Wincker P."/>
        </authorList>
    </citation>
    <scope>NUCLEOTIDE SEQUENCE [LARGE SCALE GENOMIC DNA]</scope>
    <source>
        <strain evidence="1 2">Stock d4-2</strain>
    </source>
</reference>
<accession>A0EFZ4</accession>
<protein>
    <submittedName>
        <fullName evidence="1">Uncharacterized protein</fullName>
    </submittedName>
</protein>
<dbReference type="InParanoid" id="A0EFZ4"/>
<dbReference type="OrthoDB" id="286260at2759"/>
<dbReference type="EMBL" id="CT868676">
    <property type="protein sequence ID" value="CAK94235.1"/>
    <property type="molecule type" value="Genomic_DNA"/>
</dbReference>
<dbReference type="AlphaFoldDB" id="A0EFZ4"/>
<keyword evidence="2" id="KW-1185">Reference proteome</keyword>
<dbReference type="PROSITE" id="PS51221">
    <property type="entry name" value="TTL"/>
    <property type="match status" value="1"/>
</dbReference>
<dbReference type="HOGENOM" id="CLU_394563_0_0_1"/>
<dbReference type="Pfam" id="PF03133">
    <property type="entry name" value="TTL"/>
    <property type="match status" value="1"/>
</dbReference>
<dbReference type="PANTHER" id="PTHR46069:SF1">
    <property type="entry name" value="CHROMOSOME UNDETERMINED SCAFFOLD_125, WHOLE GENOME SHOTGUN SEQUENCE"/>
    <property type="match status" value="1"/>
</dbReference>
<dbReference type="STRING" id="5888.A0EFZ4"/>
<dbReference type="RefSeq" id="XP_001461608.1">
    <property type="nucleotide sequence ID" value="XM_001461571.2"/>
</dbReference>
<dbReference type="OMA" id="DIWIVLK"/>
<evidence type="ECO:0000313" key="2">
    <source>
        <dbReference type="Proteomes" id="UP000000600"/>
    </source>
</evidence>
<name>A0EFZ4_PARTE</name>
<sequence>MNLKISPNHILHTDTNCNISPPQQDFTKKQDLQLQQITPSYLFANHSFQPTLKILVPQKESIFGQRKETFINSSYRDYSQRELYGSLQKYKIEKPDDGLAHFRGRMKSIKQHQSPYKLNQQSPTSIQNIESKKKILDHVIDDVRLNNIKLKKLEKSPQGQNCPVHNFYYLKNMKQLQPFQIEKSVKDLMRPFHQQRENLLSPIQTERSLIYPQRPQIQRPKEFLNKLKNRLLKRKKTIFLQQSQNYEDPIQRKLKHFQKSLFENQCLHTIYIRPSAIRIQKYRIEDPNNESILKRCLSFRWWWQEAEETDEEVQFLWTKEVSISFLNKQRQRHISDKIEFQPFEQILKTCEGVEDQMKFAIEQKLCLLSPNIKIHNHIDANNPLWTKKNLISRYQKYCTLTNQYYGDFLPFSIIVNNLGEESFYDFVRNYKTSTDIWIVLKCQNEGEQIQLCENTKSVFNCILKEYQTPSRNQQSFIVQQYIRSFVYQQIKLDLCYYLLITQINGIVRAYLFEQFYGEESQINFSPFEKVQQSKSITRLNPDYCSNKISMKTILEYFDDCRVDYDYKILPDIKTNLCEYIRSVFIQMPVKDHNFELLQVKIVIDNQYKPWLIDIKPTTQFDQSQDFMKEFAQQLYDNAIQLSVDILFPSPSIWPKEKRRLIDIYSEQNDFAIVFDSRMDGQGLKSLFEDKQPESHNDNDNDDEF</sequence>
<dbReference type="PANTHER" id="PTHR46069">
    <property type="entry name" value="TUBULIN TYROSINE LIGASE"/>
    <property type="match status" value="1"/>
</dbReference>
<dbReference type="Gene3D" id="3.30.470.20">
    <property type="entry name" value="ATP-grasp fold, B domain"/>
    <property type="match status" value="1"/>
</dbReference>
<proteinExistence type="predicted"/>
<dbReference type="eggNOG" id="ENOG502SZ0W">
    <property type="taxonomic scope" value="Eukaryota"/>
</dbReference>
<organism evidence="1 2">
    <name type="scientific">Paramecium tetraurelia</name>
    <dbReference type="NCBI Taxonomy" id="5888"/>
    <lineage>
        <taxon>Eukaryota</taxon>
        <taxon>Sar</taxon>
        <taxon>Alveolata</taxon>
        <taxon>Ciliophora</taxon>
        <taxon>Intramacronucleata</taxon>
        <taxon>Oligohymenophorea</taxon>
        <taxon>Peniculida</taxon>
        <taxon>Parameciidae</taxon>
        <taxon>Paramecium</taxon>
    </lineage>
</organism>